<dbReference type="Pfam" id="PF13847">
    <property type="entry name" value="Methyltransf_31"/>
    <property type="match status" value="1"/>
</dbReference>
<dbReference type="GO" id="GO:0102082">
    <property type="term" value="F:demethylrebeccamycin--D-glucose O-methyltransferase activity"/>
    <property type="evidence" value="ECO:0007669"/>
    <property type="project" value="UniProtKB-EC"/>
</dbReference>
<comment type="caution">
    <text evidence="2">The sequence shown here is derived from an EMBL/GenBank/DDBJ whole genome shotgun (WGS) entry which is preliminary data.</text>
</comment>
<evidence type="ECO:0000259" key="1">
    <source>
        <dbReference type="Pfam" id="PF13847"/>
    </source>
</evidence>
<name>A0A1A6B2I0_9CLOT</name>
<keyword evidence="3" id="KW-1185">Reference proteome</keyword>
<evidence type="ECO:0000313" key="2">
    <source>
        <dbReference type="EMBL" id="OBR96490.1"/>
    </source>
</evidence>
<dbReference type="SUPFAM" id="SSF53335">
    <property type="entry name" value="S-adenosyl-L-methionine-dependent methyltransferases"/>
    <property type="match status" value="1"/>
</dbReference>
<dbReference type="PANTHER" id="PTHR44068:SF11">
    <property type="entry name" value="GERANYL DIPHOSPHATE 2-C-METHYLTRANSFERASE"/>
    <property type="match status" value="1"/>
</dbReference>
<keyword evidence="2" id="KW-0489">Methyltransferase</keyword>
<protein>
    <submittedName>
        <fullName evidence="2">Demethylrebeccamycin-D-glucose O-methyltransferase</fullName>
        <ecNumber evidence="2">2.1.1.164</ecNumber>
    </submittedName>
</protein>
<dbReference type="GO" id="GO:0032259">
    <property type="term" value="P:methylation"/>
    <property type="evidence" value="ECO:0007669"/>
    <property type="project" value="UniProtKB-KW"/>
</dbReference>
<organism evidence="2 3">
    <name type="scientific">Clostridium ragsdalei P11</name>
    <dbReference type="NCBI Taxonomy" id="1353534"/>
    <lineage>
        <taxon>Bacteria</taxon>
        <taxon>Bacillati</taxon>
        <taxon>Bacillota</taxon>
        <taxon>Clostridia</taxon>
        <taxon>Eubacteriales</taxon>
        <taxon>Clostridiaceae</taxon>
        <taxon>Clostridium</taxon>
    </lineage>
</organism>
<dbReference type="InterPro" id="IPR050447">
    <property type="entry name" value="Erg6_SMT_methyltransf"/>
</dbReference>
<dbReference type="EMBL" id="LROS01000004">
    <property type="protein sequence ID" value="OBR96490.1"/>
    <property type="molecule type" value="Genomic_DNA"/>
</dbReference>
<sequence length="220" mass="25398">MLFENKILSSNYIMSELSRRLNQCRKPAGEVGKFIADSMNEDHFQVTTWGLDKISIKQDDIILDIGCGGGRTINRLANIAKKGKVIGVDYSIDCVNWSKEFNKELIDEKRVEVYNANVEKLPFEDDKFNVVTAVETIYFWPDLLKSFKEVKRVLKSNGTFTVINEMYISDKFKEKNDEYMDKMTMHTPEQLKQLFVDAGYEDVSIHVCEENNWMCCSGKA</sequence>
<feature type="domain" description="Methyltransferase" evidence="1">
    <location>
        <begin position="57"/>
        <end position="196"/>
    </location>
</feature>
<dbReference type="Proteomes" id="UP000093954">
    <property type="component" value="Unassembled WGS sequence"/>
</dbReference>
<evidence type="ECO:0000313" key="3">
    <source>
        <dbReference type="Proteomes" id="UP000093954"/>
    </source>
</evidence>
<dbReference type="EC" id="2.1.1.164" evidence="2"/>
<keyword evidence="2" id="KW-0808">Transferase</keyword>
<dbReference type="Gene3D" id="3.40.50.150">
    <property type="entry name" value="Vaccinia Virus protein VP39"/>
    <property type="match status" value="1"/>
</dbReference>
<dbReference type="AlphaFoldDB" id="A0A1A6B2I0"/>
<dbReference type="InterPro" id="IPR029063">
    <property type="entry name" value="SAM-dependent_MTases_sf"/>
</dbReference>
<dbReference type="PANTHER" id="PTHR44068">
    <property type="entry name" value="ZGC:194242"/>
    <property type="match status" value="1"/>
</dbReference>
<proteinExistence type="predicted"/>
<dbReference type="PATRIC" id="fig|1353534.3.peg.372"/>
<dbReference type="CDD" id="cd02440">
    <property type="entry name" value="AdoMet_MTases"/>
    <property type="match status" value="1"/>
</dbReference>
<dbReference type="InterPro" id="IPR025714">
    <property type="entry name" value="Methyltranfer_dom"/>
</dbReference>
<gene>
    <name evidence="2" type="primary">rebM_2</name>
    <name evidence="2" type="ORF">CLRAG_03600</name>
</gene>
<reference evidence="2 3" key="1">
    <citation type="journal article" date="2012" name="Front. Microbiol.">
        <title>Draft Genome Sequence of the Virulent Strain 01-B526 of the Fish Pathogen Aeromonas salmonicida.</title>
        <authorList>
            <person name="Charette S.J."/>
            <person name="Brochu F."/>
            <person name="Boyle B."/>
            <person name="Filion G."/>
            <person name="Tanaka K.H."/>
            <person name="Derome N."/>
        </authorList>
    </citation>
    <scope>NUCLEOTIDE SEQUENCE [LARGE SCALE GENOMIC DNA]</scope>
    <source>
        <strain evidence="2 3">P11</strain>
    </source>
</reference>
<accession>A0A1A6B2I0</accession>